<dbReference type="Gene3D" id="1.50.10.10">
    <property type="match status" value="1"/>
</dbReference>
<comment type="similarity">
    <text evidence="2 9">Belongs to the glycosyl hydrolase 15 family.</text>
</comment>
<evidence type="ECO:0000256" key="8">
    <source>
        <dbReference type="ARBA" id="ARBA00023326"/>
    </source>
</evidence>
<accession>A0A0F4YWQ6</accession>
<dbReference type="InterPro" id="IPR013784">
    <property type="entry name" value="Carb-bd-like_fold"/>
</dbReference>
<feature type="active site" description="Proton donor" evidence="10">
    <location>
        <position position="207"/>
    </location>
</feature>
<keyword evidence="6 9" id="KW-0119">Carbohydrate metabolism</keyword>
<evidence type="ECO:0000256" key="7">
    <source>
        <dbReference type="ARBA" id="ARBA00023295"/>
    </source>
</evidence>
<dbReference type="PANTHER" id="PTHR31616">
    <property type="entry name" value="TREHALASE"/>
    <property type="match status" value="1"/>
</dbReference>
<dbReference type="InterPro" id="IPR008928">
    <property type="entry name" value="6-hairpin_glycosidase_sf"/>
</dbReference>
<dbReference type="InterPro" id="IPR002044">
    <property type="entry name" value="CBM20"/>
</dbReference>
<keyword evidence="5" id="KW-0325">Glycoprotein</keyword>
<dbReference type="InterPro" id="IPR012341">
    <property type="entry name" value="6hp_glycosidase-like_sf"/>
</dbReference>
<dbReference type="GO" id="GO:0004339">
    <property type="term" value="F:glucan 1,4-alpha-glucosidase activity"/>
    <property type="evidence" value="ECO:0007669"/>
    <property type="project" value="UniProtKB-EC"/>
</dbReference>
<reference evidence="14 15" key="1">
    <citation type="submission" date="2015-04" db="EMBL/GenBank/DDBJ databases">
        <authorList>
            <person name="Heijne W.H."/>
            <person name="Fedorova N.D."/>
            <person name="Nierman W.C."/>
            <person name="Vollebregt A.W."/>
            <person name="Zhao Z."/>
            <person name="Wu L."/>
            <person name="Kumar M."/>
            <person name="Stam H."/>
            <person name="van den Berg M.A."/>
            <person name="Pel H.J."/>
        </authorList>
    </citation>
    <scope>NUCLEOTIDE SEQUENCE [LARGE SCALE GENOMIC DNA]</scope>
    <source>
        <strain evidence="14 15">CBS 393.64</strain>
    </source>
</reference>
<evidence type="ECO:0000256" key="12">
    <source>
        <dbReference type="SAM" id="SignalP"/>
    </source>
</evidence>
<dbReference type="EC" id="3.2.1.3" evidence="9"/>
<proteinExistence type="inferred from homology"/>
<evidence type="ECO:0000256" key="1">
    <source>
        <dbReference type="ARBA" id="ARBA00001863"/>
    </source>
</evidence>
<keyword evidence="8 9" id="KW-0624">Polysaccharide degradation</keyword>
<dbReference type="GO" id="GO:0000272">
    <property type="term" value="P:polysaccharide catabolic process"/>
    <property type="evidence" value="ECO:0007669"/>
    <property type="project" value="UniProtKB-KW"/>
</dbReference>
<dbReference type="CDD" id="cd05811">
    <property type="entry name" value="CBM20_glucoamylase"/>
    <property type="match status" value="1"/>
</dbReference>
<dbReference type="SUPFAM" id="SSF48208">
    <property type="entry name" value="Six-hairpin glycosidases"/>
    <property type="match status" value="1"/>
</dbReference>
<evidence type="ECO:0000256" key="10">
    <source>
        <dbReference type="PIRSR" id="PIRSR001031-1"/>
    </source>
</evidence>
<name>A0A0F4YWQ6_RASE3</name>
<protein>
    <recommendedName>
        <fullName evidence="9">Glucoamylase</fullName>
        <ecNumber evidence="9">3.2.1.3</ecNumber>
    </recommendedName>
    <alternativeName>
        <fullName evidence="9">1,4-alpha-D-glucan glucohydrolase</fullName>
    </alternativeName>
    <alternativeName>
        <fullName evidence="9">Glucan 1,4-alpha-glucosidase</fullName>
    </alternativeName>
</protein>
<keyword evidence="3 12" id="KW-0732">Signal</keyword>
<dbReference type="GO" id="GO:2001070">
    <property type="term" value="F:starch binding"/>
    <property type="evidence" value="ECO:0007669"/>
    <property type="project" value="InterPro"/>
</dbReference>
<keyword evidence="4 9" id="KW-0378">Hydrolase</keyword>
<evidence type="ECO:0000256" key="5">
    <source>
        <dbReference type="ARBA" id="ARBA00023180"/>
    </source>
</evidence>
<evidence type="ECO:0000313" key="14">
    <source>
        <dbReference type="EMBL" id="KKA22540.1"/>
    </source>
</evidence>
<feature type="domain" description="CBM20" evidence="13">
    <location>
        <begin position="510"/>
        <end position="617"/>
    </location>
</feature>
<dbReference type="InterPro" id="IPR034836">
    <property type="entry name" value="CBM20_glucoamylase"/>
</dbReference>
<dbReference type="Pfam" id="PF00686">
    <property type="entry name" value="CBM_20"/>
    <property type="match status" value="1"/>
</dbReference>
<comment type="catalytic activity">
    <reaction evidence="1 9">
        <text>Hydrolysis of terminal (1-&gt;4)-linked alpha-D-glucose residues successively from non-reducing ends of the chains with release of beta-D-glucose.</text>
        <dbReference type="EC" id="3.2.1.3"/>
    </reaction>
</comment>
<dbReference type="PIRSF" id="PIRSF001031">
    <property type="entry name" value="Glu-a-glcsd_SBD"/>
    <property type="match status" value="1"/>
</dbReference>
<feature type="chain" id="PRO_5002482073" description="Glucoamylase" evidence="12">
    <location>
        <begin position="21"/>
        <end position="617"/>
    </location>
</feature>
<dbReference type="InterPro" id="IPR013783">
    <property type="entry name" value="Ig-like_fold"/>
</dbReference>
<dbReference type="PANTHER" id="PTHR31616:SF12">
    <property type="entry name" value="GLUCOAMYLASE"/>
    <property type="match status" value="1"/>
</dbReference>
<evidence type="ECO:0000313" key="15">
    <source>
        <dbReference type="Proteomes" id="UP000053958"/>
    </source>
</evidence>
<dbReference type="InterPro" id="IPR008291">
    <property type="entry name" value="Glucoamylase_SBD"/>
</dbReference>
<dbReference type="GeneID" id="25315772"/>
<dbReference type="OrthoDB" id="6123450at2759"/>
<evidence type="ECO:0000256" key="11">
    <source>
        <dbReference type="PIRSR" id="PIRSR001031-2"/>
    </source>
</evidence>
<dbReference type="FunFam" id="1.50.10.10:FF:000018">
    <property type="entry name" value="Glucoamylase"/>
    <property type="match status" value="1"/>
</dbReference>
<evidence type="ECO:0000256" key="2">
    <source>
        <dbReference type="ARBA" id="ARBA00006188"/>
    </source>
</evidence>
<evidence type="ECO:0000256" key="4">
    <source>
        <dbReference type="ARBA" id="ARBA00022801"/>
    </source>
</evidence>
<keyword evidence="15" id="KW-1185">Reference proteome</keyword>
<gene>
    <name evidence="14" type="ORF">T310_3423</name>
</gene>
<dbReference type="STRING" id="1408163.A0A0F4YWQ6"/>
<dbReference type="FunFam" id="2.60.40.10:FF:000552">
    <property type="entry name" value="Related to glucoamylase"/>
    <property type="match status" value="1"/>
</dbReference>
<keyword evidence="7 9" id="KW-0326">Glycosidase</keyword>
<dbReference type="SMART" id="SM01065">
    <property type="entry name" value="CBM_2"/>
    <property type="match status" value="1"/>
</dbReference>
<sequence>MASLVAGALCVLGLTPAAFARAPVAARASGSLDSFLATETPIALQGVLNNIGPNGADVAGASAGIVVASPSRSDPDYFYSWTRDAALTAKYLVDAFIAGNKDLEQTIQEYISAQAQVQTISNPSGDLSTGGLGEPKFNVNETAFTGPWGRPQRDGPALRATALIAYANYLIDNGQASTADEIIWPIVQNDLSYVTQYWNSSTFDLWEEVEGSSFFTTAVQHRALVEGNALATRLNHTCPNCVSQAPQVLCFLQSYWTGSYVLANFGGSGRSGKDVNSILGSIHTFDPAGGCDDSTFQPCSARALANHKVVTDSFRSVYAVNSGIAEGSAVAVGRYPEDVYQGGNPWYLATAAAAEQLYDAIYQWNKIGSISITDVSLAFFQDIYPSAAVGTYNSGSSTFNDIISAVQTYADGYLSIIEKYTPSDGSLTEQFSRSDGTPLSASGLTWSYASLLTAAARRQSIVPASWGESSASSVPAVCSATSATGPYSTATNTAWPSSGSGPSTTTSVPCTTPTSVAVTFDEIVSTTYGETIYLAGSIPELGNWSPSSAIPLRADAYTSSNPLWYVTLNLPAGTSFEYKFFKKETDGTIVWEDDPNRSYTVPAYCGQTTAILDDSWQ</sequence>
<dbReference type="SUPFAM" id="SSF49452">
    <property type="entry name" value="Starch-binding domain-like"/>
    <property type="match status" value="1"/>
</dbReference>
<evidence type="ECO:0000256" key="6">
    <source>
        <dbReference type="ARBA" id="ARBA00023277"/>
    </source>
</evidence>
<dbReference type="PROSITE" id="PS51166">
    <property type="entry name" value="CBM20"/>
    <property type="match status" value="1"/>
</dbReference>
<feature type="binding site" evidence="11">
    <location>
        <position position="148"/>
    </location>
    <ligand>
        <name>substrate</name>
    </ligand>
</feature>
<dbReference type="AlphaFoldDB" id="A0A0F4YWQ6"/>
<feature type="active site" description="Proton acceptor" evidence="10">
    <location>
        <position position="204"/>
    </location>
</feature>
<dbReference type="RefSeq" id="XP_013329152.1">
    <property type="nucleotide sequence ID" value="XM_013473698.1"/>
</dbReference>
<dbReference type="EMBL" id="LASV01000137">
    <property type="protein sequence ID" value="KKA22540.1"/>
    <property type="molecule type" value="Genomic_DNA"/>
</dbReference>
<dbReference type="SMR" id="A0A0F4YWQ6"/>
<evidence type="ECO:0000256" key="3">
    <source>
        <dbReference type="ARBA" id="ARBA00022729"/>
    </source>
</evidence>
<dbReference type="PRINTS" id="PR00736">
    <property type="entry name" value="GLHYDRLASE15"/>
</dbReference>
<dbReference type="Proteomes" id="UP000053958">
    <property type="component" value="Unassembled WGS sequence"/>
</dbReference>
<feature type="signal peptide" evidence="12">
    <location>
        <begin position="1"/>
        <end position="20"/>
    </location>
</feature>
<comment type="caution">
    <text evidence="14">The sequence shown here is derived from an EMBL/GenBank/DDBJ whole genome shotgun (WGS) entry which is preliminary data.</text>
</comment>
<dbReference type="InterPro" id="IPR000165">
    <property type="entry name" value="Glucoamylase"/>
</dbReference>
<organism evidence="14 15">
    <name type="scientific">Rasamsonia emersonii (strain ATCC 16479 / CBS 393.64 / IMI 116815)</name>
    <dbReference type="NCBI Taxonomy" id="1408163"/>
    <lineage>
        <taxon>Eukaryota</taxon>
        <taxon>Fungi</taxon>
        <taxon>Dikarya</taxon>
        <taxon>Ascomycota</taxon>
        <taxon>Pezizomycotina</taxon>
        <taxon>Eurotiomycetes</taxon>
        <taxon>Eurotiomycetidae</taxon>
        <taxon>Eurotiales</taxon>
        <taxon>Trichocomaceae</taxon>
        <taxon>Rasamsonia</taxon>
    </lineage>
</organism>
<evidence type="ECO:0000256" key="9">
    <source>
        <dbReference type="PIRNR" id="PIRNR001031"/>
    </source>
</evidence>
<dbReference type="Pfam" id="PF00723">
    <property type="entry name" value="Glyco_hydro_15"/>
    <property type="match status" value="1"/>
</dbReference>
<dbReference type="InterPro" id="IPR011613">
    <property type="entry name" value="GH15-like"/>
</dbReference>
<dbReference type="Gene3D" id="2.60.40.10">
    <property type="entry name" value="Immunoglobulins"/>
    <property type="match status" value="1"/>
</dbReference>
<evidence type="ECO:0000259" key="13">
    <source>
        <dbReference type="PROSITE" id="PS51166"/>
    </source>
</evidence>
<dbReference type="GO" id="GO:0000324">
    <property type="term" value="C:fungal-type vacuole"/>
    <property type="evidence" value="ECO:0007669"/>
    <property type="project" value="TreeGrafter"/>
</dbReference>